<dbReference type="InterPro" id="IPR031634">
    <property type="entry name" value="PknG_rubred"/>
</dbReference>
<evidence type="ECO:0000259" key="10">
    <source>
        <dbReference type="PROSITE" id="PS50011"/>
    </source>
</evidence>
<comment type="catalytic activity">
    <reaction evidence="7">
        <text>L-threonyl-[protein] + ATP = O-phospho-L-threonyl-[protein] + ADP + H(+)</text>
        <dbReference type="Rhea" id="RHEA:46608"/>
        <dbReference type="Rhea" id="RHEA-COMP:11060"/>
        <dbReference type="Rhea" id="RHEA-COMP:11605"/>
        <dbReference type="ChEBI" id="CHEBI:15378"/>
        <dbReference type="ChEBI" id="CHEBI:30013"/>
        <dbReference type="ChEBI" id="CHEBI:30616"/>
        <dbReference type="ChEBI" id="CHEBI:61977"/>
        <dbReference type="ChEBI" id="CHEBI:456216"/>
        <dbReference type="EC" id="2.7.11.1"/>
    </reaction>
</comment>
<keyword evidence="3" id="KW-0808">Transferase</keyword>
<comment type="caution">
    <text evidence="11">The sequence shown here is derived from an EMBL/GenBank/DDBJ whole genome shotgun (WGS) entry which is preliminary data.</text>
</comment>
<dbReference type="Gene3D" id="1.10.510.10">
    <property type="entry name" value="Transferase(Phosphotransferase) domain 1"/>
    <property type="match status" value="1"/>
</dbReference>
<dbReference type="InterPro" id="IPR011009">
    <property type="entry name" value="Kinase-like_dom_sf"/>
</dbReference>
<proteinExistence type="predicted"/>
<dbReference type="PANTHER" id="PTHR24363:SF0">
    <property type="entry name" value="SERINE_THREONINE KINASE LIKE DOMAIN CONTAINING 1"/>
    <property type="match status" value="1"/>
</dbReference>
<evidence type="ECO:0000313" key="12">
    <source>
        <dbReference type="Proteomes" id="UP001300763"/>
    </source>
</evidence>
<keyword evidence="12" id="KW-1185">Reference proteome</keyword>
<evidence type="ECO:0000256" key="1">
    <source>
        <dbReference type="ARBA" id="ARBA00012513"/>
    </source>
</evidence>
<name>A0ABT5STZ0_9PSEU</name>
<dbReference type="GO" id="GO:0004674">
    <property type="term" value="F:protein serine/threonine kinase activity"/>
    <property type="evidence" value="ECO:0007669"/>
    <property type="project" value="UniProtKB-KW"/>
</dbReference>
<dbReference type="EC" id="2.7.11.1" evidence="1"/>
<feature type="domain" description="Protein kinase" evidence="10">
    <location>
        <begin position="87"/>
        <end position="329"/>
    </location>
</feature>
<feature type="region of interest" description="Disordered" evidence="9">
    <location>
        <begin position="1"/>
        <end position="34"/>
    </location>
</feature>
<keyword evidence="2 11" id="KW-0723">Serine/threonine-protein kinase</keyword>
<accession>A0ABT5STZ0</accession>
<evidence type="ECO:0000256" key="5">
    <source>
        <dbReference type="ARBA" id="ARBA00022777"/>
    </source>
</evidence>
<evidence type="ECO:0000256" key="8">
    <source>
        <dbReference type="ARBA" id="ARBA00048679"/>
    </source>
</evidence>
<dbReference type="Gene3D" id="3.30.200.20">
    <property type="entry name" value="Phosphorylase Kinase, domain 1"/>
    <property type="match status" value="1"/>
</dbReference>
<comment type="catalytic activity">
    <reaction evidence="8">
        <text>L-seryl-[protein] + ATP = O-phospho-L-seryl-[protein] + ADP + H(+)</text>
        <dbReference type="Rhea" id="RHEA:17989"/>
        <dbReference type="Rhea" id="RHEA-COMP:9863"/>
        <dbReference type="Rhea" id="RHEA-COMP:11604"/>
        <dbReference type="ChEBI" id="CHEBI:15378"/>
        <dbReference type="ChEBI" id="CHEBI:29999"/>
        <dbReference type="ChEBI" id="CHEBI:30616"/>
        <dbReference type="ChEBI" id="CHEBI:83421"/>
        <dbReference type="ChEBI" id="CHEBI:456216"/>
        <dbReference type="EC" id="2.7.11.1"/>
    </reaction>
</comment>
<reference evidence="11 12" key="1">
    <citation type="submission" date="2023-02" db="EMBL/GenBank/DDBJ databases">
        <title>Genome sequencing required for Actinomycetospora new species description.</title>
        <authorList>
            <person name="Saimee Y."/>
            <person name="Duangmal K."/>
        </authorList>
    </citation>
    <scope>NUCLEOTIDE SEQUENCE [LARGE SCALE GENOMIC DNA]</scope>
    <source>
        <strain evidence="11 12">DW7H6</strain>
    </source>
</reference>
<dbReference type="Pfam" id="PF00069">
    <property type="entry name" value="Pkinase"/>
    <property type="match status" value="1"/>
</dbReference>
<feature type="region of interest" description="Disordered" evidence="9">
    <location>
        <begin position="361"/>
        <end position="398"/>
    </location>
</feature>
<organism evidence="11 12">
    <name type="scientific">Actinomycetospora lemnae</name>
    <dbReference type="NCBI Taxonomy" id="3019891"/>
    <lineage>
        <taxon>Bacteria</taxon>
        <taxon>Bacillati</taxon>
        <taxon>Actinomycetota</taxon>
        <taxon>Actinomycetes</taxon>
        <taxon>Pseudonocardiales</taxon>
        <taxon>Pseudonocardiaceae</taxon>
        <taxon>Actinomycetospora</taxon>
    </lineage>
</organism>
<evidence type="ECO:0000256" key="3">
    <source>
        <dbReference type="ARBA" id="ARBA00022679"/>
    </source>
</evidence>
<evidence type="ECO:0000256" key="4">
    <source>
        <dbReference type="ARBA" id="ARBA00022741"/>
    </source>
</evidence>
<keyword evidence="4" id="KW-0547">Nucleotide-binding</keyword>
<dbReference type="EMBL" id="JAQZAO010000005">
    <property type="protein sequence ID" value="MDD7966325.1"/>
    <property type="molecule type" value="Genomic_DNA"/>
</dbReference>
<dbReference type="Proteomes" id="UP001300763">
    <property type="component" value="Unassembled WGS sequence"/>
</dbReference>
<keyword evidence="5 11" id="KW-0418">Kinase</keyword>
<evidence type="ECO:0000256" key="6">
    <source>
        <dbReference type="ARBA" id="ARBA00022840"/>
    </source>
</evidence>
<dbReference type="PANTHER" id="PTHR24363">
    <property type="entry name" value="SERINE/THREONINE PROTEIN KINASE"/>
    <property type="match status" value="1"/>
</dbReference>
<feature type="compositionally biased region" description="Basic and acidic residues" evidence="9">
    <location>
        <begin position="1"/>
        <end position="14"/>
    </location>
</feature>
<dbReference type="RefSeq" id="WP_274200845.1">
    <property type="nucleotide sequence ID" value="NZ_JAQZAO010000005.1"/>
</dbReference>
<sequence>METAHDGCGRRSGQDGRSMGGPGPGTTGPPVPEQARFCARCDGPVGRGRGGRPGPERGTCPWCGAAYDVRPDLAVDALVAGRTGERYRVRAPLARGARGWSYTATRTSDGALVVLGRLEGPDGPAAGALAVEETEVLLALDVPGLVHARDVVRADGRDGPVRLLVLDHVPGEPLSAHRPCPPAEALDAVLGAVAPVAALHRHGLLHADLNPSNLLRGPGGITVLDLGSVRRVEDRHSDVWATTGFVAPEIHPGGPGPSVASEVFALGRTVAVLVAEFDHLRNHALRLPDPAAVPVLRDDPDLVALLVRATDADPARRHRSVEAFAEEARRVRARYEGSRAGPGSGHDIDRYTARPGDCGVGVGVGAGADPEDGPTRGGGGRPVGAARDPRDARGAAIP</sequence>
<dbReference type="InterPro" id="IPR000719">
    <property type="entry name" value="Prot_kinase_dom"/>
</dbReference>
<feature type="compositionally biased region" description="Basic and acidic residues" evidence="9">
    <location>
        <begin position="387"/>
        <end position="398"/>
    </location>
</feature>
<gene>
    <name evidence="11" type="ORF">PGB27_13350</name>
</gene>
<dbReference type="PROSITE" id="PS50011">
    <property type="entry name" value="PROTEIN_KINASE_DOM"/>
    <property type="match status" value="1"/>
</dbReference>
<feature type="region of interest" description="Disordered" evidence="9">
    <location>
        <begin position="335"/>
        <end position="354"/>
    </location>
</feature>
<keyword evidence="6" id="KW-0067">ATP-binding</keyword>
<evidence type="ECO:0000256" key="9">
    <source>
        <dbReference type="SAM" id="MobiDB-lite"/>
    </source>
</evidence>
<evidence type="ECO:0000256" key="7">
    <source>
        <dbReference type="ARBA" id="ARBA00047899"/>
    </source>
</evidence>
<evidence type="ECO:0000256" key="2">
    <source>
        <dbReference type="ARBA" id="ARBA00022527"/>
    </source>
</evidence>
<dbReference type="SMART" id="SM00220">
    <property type="entry name" value="S_TKc"/>
    <property type="match status" value="1"/>
</dbReference>
<protein>
    <recommendedName>
        <fullName evidence="1">non-specific serine/threonine protein kinase</fullName>
        <ecNumber evidence="1">2.7.11.1</ecNumber>
    </recommendedName>
</protein>
<dbReference type="Pfam" id="PF16919">
    <property type="entry name" value="PknG_rubred"/>
    <property type="match status" value="1"/>
</dbReference>
<dbReference type="SUPFAM" id="SSF56112">
    <property type="entry name" value="Protein kinase-like (PK-like)"/>
    <property type="match status" value="1"/>
</dbReference>
<evidence type="ECO:0000313" key="11">
    <source>
        <dbReference type="EMBL" id="MDD7966325.1"/>
    </source>
</evidence>